<organism evidence="1 2">
    <name type="scientific">Vibrio cholerae serotype O1 (strain M66-2)</name>
    <dbReference type="NCBI Taxonomy" id="579112"/>
    <lineage>
        <taxon>Bacteria</taxon>
        <taxon>Pseudomonadati</taxon>
        <taxon>Pseudomonadota</taxon>
        <taxon>Gammaproteobacteria</taxon>
        <taxon>Vibrionales</taxon>
        <taxon>Vibrionaceae</taxon>
        <taxon>Vibrio</taxon>
    </lineage>
</organism>
<evidence type="ECO:0000313" key="2">
    <source>
        <dbReference type="Proteomes" id="UP000001217"/>
    </source>
</evidence>
<protein>
    <submittedName>
        <fullName evidence="1">Uncharacterized protein</fullName>
    </submittedName>
</protein>
<proteinExistence type="predicted"/>
<name>C3LQI8_VIBCM</name>
<accession>C3LQI8</accession>
<dbReference type="EMBL" id="CP001233">
    <property type="protein sequence ID" value="ACP04546.1"/>
    <property type="molecule type" value="Genomic_DNA"/>
</dbReference>
<dbReference type="Proteomes" id="UP000001217">
    <property type="component" value="Chromosome I"/>
</dbReference>
<dbReference type="KEGG" id="vcm:VCM66_0214"/>
<dbReference type="AlphaFoldDB" id="C3LQI8"/>
<dbReference type="HOGENOM" id="CLU_3399031_0_0_6"/>
<reference evidence="1 2" key="1">
    <citation type="journal article" date="2008" name="PLoS ONE">
        <title>A recalibrated molecular clock and independent origins for the cholera pandemic clones.</title>
        <authorList>
            <person name="Feng L."/>
            <person name="Reeves P.R."/>
            <person name="Lan R."/>
            <person name="Ren Y."/>
            <person name="Gao C."/>
            <person name="Zhou Z."/>
            <person name="Ren Y."/>
            <person name="Cheng J."/>
            <person name="Wang W."/>
            <person name="Wang J."/>
            <person name="Qian W."/>
            <person name="Li D."/>
            <person name="Wang L."/>
        </authorList>
    </citation>
    <scope>NUCLEOTIDE SEQUENCE [LARGE SCALE GENOMIC DNA]</scope>
    <source>
        <strain evidence="1 2">M66-2</strain>
    </source>
</reference>
<evidence type="ECO:0000313" key="1">
    <source>
        <dbReference type="EMBL" id="ACP04546.1"/>
    </source>
</evidence>
<sequence>MQFCSASGVLHFTFSGQLCIILAQLSNSFIE</sequence>
<gene>
    <name evidence="1" type="ordered locus">VCM66_0214</name>
</gene>